<dbReference type="RefSeq" id="WP_115345679.1">
    <property type="nucleotide sequence ID" value="NZ_UGPG01000001.1"/>
</dbReference>
<feature type="domain" description="Type VII secretion system protein EssD-like" evidence="3">
    <location>
        <begin position="342"/>
        <end position="466"/>
    </location>
</feature>
<dbReference type="InterPro" id="IPR044927">
    <property type="entry name" value="Endonuclea_NS_2"/>
</dbReference>
<evidence type="ECO:0000256" key="1">
    <source>
        <dbReference type="SAM" id="Coils"/>
    </source>
</evidence>
<dbReference type="Pfam" id="PF13930">
    <property type="entry name" value="Endonuclea_NS_2"/>
    <property type="match status" value="1"/>
</dbReference>
<evidence type="ECO:0000256" key="2">
    <source>
        <dbReference type="SAM" id="MobiDB-lite"/>
    </source>
</evidence>
<evidence type="ECO:0000313" key="4">
    <source>
        <dbReference type="EMBL" id="STY43526.1"/>
    </source>
</evidence>
<dbReference type="AlphaFoldDB" id="A0A378MDF3"/>
<dbReference type="EMBL" id="UGPG01000001">
    <property type="protein sequence ID" value="STY43526.1"/>
    <property type="molecule type" value="Genomic_DNA"/>
</dbReference>
<dbReference type="Gene3D" id="3.40.570.10">
    <property type="entry name" value="Extracellular Endonuclease, subunit A"/>
    <property type="match status" value="1"/>
</dbReference>
<feature type="region of interest" description="Disordered" evidence="2">
    <location>
        <begin position="376"/>
        <end position="396"/>
    </location>
</feature>
<reference evidence="4 5" key="1">
    <citation type="submission" date="2018-06" db="EMBL/GenBank/DDBJ databases">
        <authorList>
            <consortium name="Pathogen Informatics"/>
            <person name="Doyle S."/>
        </authorList>
    </citation>
    <scope>NUCLEOTIDE SEQUENCE [LARGE SCALE GENOMIC DNA]</scope>
    <source>
        <strain evidence="5">NCTC 10815</strain>
    </source>
</reference>
<dbReference type="Proteomes" id="UP000254879">
    <property type="component" value="Unassembled WGS sequence"/>
</dbReference>
<feature type="coiled-coil region" evidence="1">
    <location>
        <begin position="147"/>
        <end position="196"/>
    </location>
</feature>
<evidence type="ECO:0000259" key="3">
    <source>
        <dbReference type="Pfam" id="PF13930"/>
    </source>
</evidence>
<protein>
    <recommendedName>
        <fullName evidence="3">Type VII secretion system protein EssD-like domain-containing protein</fullName>
    </recommendedName>
</protein>
<keyword evidence="1" id="KW-0175">Coiled coil</keyword>
<accession>A0A378MDF3</accession>
<evidence type="ECO:0000313" key="5">
    <source>
        <dbReference type="Proteomes" id="UP000254879"/>
    </source>
</evidence>
<organism evidence="4 5">
    <name type="scientific">Listeria grayi</name>
    <name type="common">Listeria murrayi</name>
    <dbReference type="NCBI Taxonomy" id="1641"/>
    <lineage>
        <taxon>Bacteria</taxon>
        <taxon>Bacillati</taxon>
        <taxon>Bacillota</taxon>
        <taxon>Bacilli</taxon>
        <taxon>Bacillales</taxon>
        <taxon>Listeriaceae</taxon>
        <taxon>Listeria</taxon>
    </lineage>
</organism>
<sequence>MEFKVTMGEMEEAVRALYKMKQSLKTLDSSLGKLQREIQQQDGKLAKAMNIAYGGHRDTVDRETVAVEKLFTYLSSYMEDFRSIDGEIYPNRPSIINPSYLRNVAKSEEQALHELSYTVFASHAPPRSMFPILDDKPDMKANQTHNKQVLEELDRELKQKIRQLQDSEGHELAKTAKKMEQLLQMEQRHASRIEKDYRNYDRNKTRQIGAGMKVTATSFIAPFFHPVQTVKGLGSLATSFLADPLETTKLVAYQSMLEPYEYGDAYGYTNVVTGVMGVIGVAGGINRLARLKKFGKVAPSKVYIDTKNGKKLYLSKKGHAVKGYKKLITDGSHMKNGKLRANIIYRTGEHHYIYETNSKGVIVHAYADDLQLKIHEGRKPHNPKTPDKQEGDHAGHLVADRFGGSGDLDNLVSQAKKVNLKHYKRLEDAWARAIKEGKKVTVDIKIEYSGDSLRPKGFDINYKINNVKYYDFIKNN</sequence>
<proteinExistence type="predicted"/>
<gene>
    <name evidence="4" type="ORF">NCTC10815_00824</name>
</gene>
<dbReference type="InterPro" id="IPR044929">
    <property type="entry name" value="DNA/RNA_non-sp_Endonuclease_sf"/>
</dbReference>
<name>A0A378MDF3_LISGR</name>